<accession>A0ABV6XMF2</accession>
<dbReference type="EMBL" id="JBEUKS010000004">
    <property type="protein sequence ID" value="MFC1439425.1"/>
    <property type="molecule type" value="Genomic_DNA"/>
</dbReference>
<reference evidence="1 2" key="1">
    <citation type="submission" date="2024-06" db="EMBL/GenBank/DDBJ databases">
        <authorList>
            <person name="Lee S.D."/>
        </authorList>
    </citation>
    <scope>NUCLEOTIDE SEQUENCE [LARGE SCALE GENOMIC DNA]</scope>
    <source>
        <strain evidence="1 2">N1-10</strain>
    </source>
</reference>
<evidence type="ECO:0000313" key="2">
    <source>
        <dbReference type="Proteomes" id="UP001592581"/>
    </source>
</evidence>
<sequence>MDVNTGTLRRALTAAGIDPASLRIAGEQPPAAPDSGPVDALLLTGSDRTGQWYLKGSSALEPGWPGVLAQFPDEATACRRIHEELTQPNGTPFAEERAAWANTTAALRARAEQDLAATHPTRAEQRRLRDQGLPLTTRAELDAALKASGSNEPYHIDHDPADPWTEDSDPLLHRWPTDVFALMWDQFDELWVTGIAKKGLQPDIHLRFTDEADACGYVFELLTRPPSLPQRLTAAQWHALHADRRVRPE</sequence>
<evidence type="ECO:0000313" key="1">
    <source>
        <dbReference type="EMBL" id="MFC1439425.1"/>
    </source>
</evidence>
<name>A0ABV6XMF2_9ACTN</name>
<keyword evidence="2" id="KW-1185">Reference proteome</keyword>
<organism evidence="1 2">
    <name type="scientific">Streptacidiphilus jeojiensis</name>
    <dbReference type="NCBI Taxonomy" id="3229225"/>
    <lineage>
        <taxon>Bacteria</taxon>
        <taxon>Bacillati</taxon>
        <taxon>Actinomycetota</taxon>
        <taxon>Actinomycetes</taxon>
        <taxon>Kitasatosporales</taxon>
        <taxon>Streptomycetaceae</taxon>
        <taxon>Streptacidiphilus</taxon>
    </lineage>
</organism>
<dbReference type="RefSeq" id="WP_380564850.1">
    <property type="nucleotide sequence ID" value="NZ_JBEUKS010000004.1"/>
</dbReference>
<proteinExistence type="predicted"/>
<protein>
    <submittedName>
        <fullName evidence="1">Uncharacterized protein</fullName>
    </submittedName>
</protein>
<gene>
    <name evidence="1" type="ORF">ABUW04_14275</name>
</gene>
<comment type="caution">
    <text evidence="1">The sequence shown here is derived from an EMBL/GenBank/DDBJ whole genome shotgun (WGS) entry which is preliminary data.</text>
</comment>
<dbReference type="Proteomes" id="UP001592581">
    <property type="component" value="Unassembled WGS sequence"/>
</dbReference>